<dbReference type="InterPro" id="IPR001624">
    <property type="entry name" value="FliE"/>
</dbReference>
<accession>A0ABQ0Q0T2</accession>
<name>A0ABQ0Q0T2_9PROT</name>
<dbReference type="EMBL" id="BAPF01000059">
    <property type="protein sequence ID" value="GBQ86335.1"/>
    <property type="molecule type" value="Genomic_DNA"/>
</dbReference>
<dbReference type="Proteomes" id="UP001065047">
    <property type="component" value="Unassembled WGS sequence"/>
</dbReference>
<evidence type="ECO:0000313" key="6">
    <source>
        <dbReference type="EMBL" id="GBQ86335.1"/>
    </source>
</evidence>
<comment type="caution">
    <text evidence="6">The sequence shown here is derived from an EMBL/GenBank/DDBJ whole genome shotgun (WGS) entry which is preliminary data.</text>
</comment>
<reference evidence="6" key="1">
    <citation type="submission" date="2013-04" db="EMBL/GenBank/DDBJ databases">
        <title>The genome sequencing project of 58 acetic acid bacteria.</title>
        <authorList>
            <person name="Okamoto-Kainuma A."/>
            <person name="Ishikawa M."/>
            <person name="Umino S."/>
            <person name="Koizumi Y."/>
            <person name="Shiwa Y."/>
            <person name="Yoshikawa H."/>
            <person name="Matsutani M."/>
            <person name="Matsushita K."/>
        </authorList>
    </citation>
    <scope>NUCLEOTIDE SEQUENCE</scope>
    <source>
        <strain evidence="6">DSM 14337</strain>
    </source>
</reference>
<dbReference type="GeneID" id="29557126"/>
<evidence type="ECO:0000256" key="4">
    <source>
        <dbReference type="HAMAP-Rule" id="MF_00724"/>
    </source>
</evidence>
<evidence type="ECO:0000256" key="2">
    <source>
        <dbReference type="ARBA" id="ARBA00009272"/>
    </source>
</evidence>
<dbReference type="PANTHER" id="PTHR34653">
    <property type="match status" value="1"/>
</dbReference>
<proteinExistence type="inferred from homology"/>
<dbReference type="RefSeq" id="WP_061505719.1">
    <property type="nucleotide sequence ID" value="NZ_BAPF01000059.1"/>
</dbReference>
<evidence type="ECO:0000313" key="7">
    <source>
        <dbReference type="Proteomes" id="UP001065047"/>
    </source>
</evidence>
<keyword evidence="6" id="KW-0966">Cell projection</keyword>
<evidence type="ECO:0000256" key="3">
    <source>
        <dbReference type="ARBA" id="ARBA00023143"/>
    </source>
</evidence>
<keyword evidence="7" id="KW-1185">Reference proteome</keyword>
<dbReference type="PANTHER" id="PTHR34653:SF1">
    <property type="entry name" value="FLAGELLAR HOOK-BASAL BODY COMPLEX PROTEIN FLIE"/>
    <property type="match status" value="1"/>
</dbReference>
<dbReference type="HAMAP" id="MF_00724">
    <property type="entry name" value="FliE"/>
    <property type="match status" value="1"/>
</dbReference>
<dbReference type="NCBIfam" id="TIGR00205">
    <property type="entry name" value="fliE"/>
    <property type="match status" value="1"/>
</dbReference>
<keyword evidence="3 4" id="KW-0975">Bacterial flagellum</keyword>
<organism evidence="6 7">
    <name type="scientific">Acetobacter malorum DSM 14337</name>
    <dbReference type="NCBI Taxonomy" id="1307910"/>
    <lineage>
        <taxon>Bacteria</taxon>
        <taxon>Pseudomonadati</taxon>
        <taxon>Pseudomonadota</taxon>
        <taxon>Alphaproteobacteria</taxon>
        <taxon>Acetobacterales</taxon>
        <taxon>Acetobacteraceae</taxon>
        <taxon>Acetobacter</taxon>
    </lineage>
</organism>
<evidence type="ECO:0000256" key="1">
    <source>
        <dbReference type="ARBA" id="ARBA00004117"/>
    </source>
</evidence>
<protein>
    <recommendedName>
        <fullName evidence="4 5">Flagellar hook-basal body complex protein FliE</fullName>
    </recommendedName>
</protein>
<evidence type="ECO:0000256" key="5">
    <source>
        <dbReference type="NCBIfam" id="TIGR00205"/>
    </source>
</evidence>
<comment type="subcellular location">
    <subcellularLocation>
        <location evidence="1 4">Bacterial flagellum basal body</location>
    </subcellularLocation>
</comment>
<sequence>MTTSPIQHLNAGNAYSAGMNLGGNTATGAGDSVTSFSSVLKSAISGAIDTGKTAETQTAMALSGKGNISDVVASVEEAKLTVQGVTAIRDKFVGAYKEVMSMTV</sequence>
<comment type="similarity">
    <text evidence="2 4">Belongs to the FliE family.</text>
</comment>
<keyword evidence="6" id="KW-0969">Cilium</keyword>
<dbReference type="Pfam" id="PF02049">
    <property type="entry name" value="FliE"/>
    <property type="match status" value="1"/>
</dbReference>
<gene>
    <name evidence="4" type="primary">fliE</name>
    <name evidence="6" type="ORF">AA14337_3294</name>
</gene>
<dbReference type="PRINTS" id="PR01006">
    <property type="entry name" value="FLGHOOKFLIE"/>
</dbReference>
<keyword evidence="6" id="KW-0282">Flagellum</keyword>